<dbReference type="GeneID" id="16073509"/>
<keyword evidence="2" id="KW-0472">Membrane</keyword>
<feature type="compositionally biased region" description="Low complexity" evidence="1">
    <location>
        <begin position="119"/>
        <end position="143"/>
    </location>
</feature>
<keyword evidence="3" id="KW-0732">Signal</keyword>
<dbReference type="KEGG" id="sre:PTSG_06044"/>
<evidence type="ECO:0000256" key="3">
    <source>
        <dbReference type="SAM" id="SignalP"/>
    </source>
</evidence>
<dbReference type="EMBL" id="GL832969">
    <property type="protein sequence ID" value="EGD74679.1"/>
    <property type="molecule type" value="Genomic_DNA"/>
</dbReference>
<feature type="compositionally biased region" description="Low complexity" evidence="1">
    <location>
        <begin position="152"/>
        <end position="169"/>
    </location>
</feature>
<dbReference type="Proteomes" id="UP000007799">
    <property type="component" value="Unassembled WGS sequence"/>
</dbReference>
<gene>
    <name evidence="4" type="ORF">PTSG_06044</name>
</gene>
<name>F2UDI4_SALR5</name>
<organism evidence="5">
    <name type="scientific">Salpingoeca rosetta (strain ATCC 50818 / BSB-021)</name>
    <dbReference type="NCBI Taxonomy" id="946362"/>
    <lineage>
        <taxon>Eukaryota</taxon>
        <taxon>Choanoflagellata</taxon>
        <taxon>Craspedida</taxon>
        <taxon>Salpingoecidae</taxon>
        <taxon>Salpingoeca</taxon>
    </lineage>
</organism>
<dbReference type="AlphaFoldDB" id="F2UDI4"/>
<sequence>MARSSHWAMHMFIAATCLVFLSAGVTIPTVMAQNCSDHGIDEDACMADGNCTVNGTCQPLLTLCVLPTQLLCELDSSCQWDADSGCSVKNSSCLSLNRTDCGASLVCFWMPSCEDSNVTDSTTTTAMPSSTADPVAVGNSGPSDDNDDNGDDGNVGNATPPPDATSAPDNTDRSTGSNAGAIAGGVVGALILLALVVVAVVLLRRKQQRQSDADVQQI</sequence>
<keyword evidence="5" id="KW-1185">Reference proteome</keyword>
<evidence type="ECO:0000256" key="1">
    <source>
        <dbReference type="SAM" id="MobiDB-lite"/>
    </source>
</evidence>
<feature type="signal peptide" evidence="3">
    <location>
        <begin position="1"/>
        <end position="32"/>
    </location>
</feature>
<dbReference type="PANTHER" id="PTHR16861">
    <property type="entry name" value="GLYCOPROTEIN 38"/>
    <property type="match status" value="1"/>
</dbReference>
<dbReference type="PANTHER" id="PTHR16861:SF4">
    <property type="entry name" value="SH3 DOMAIN PROTEIN (AFU_ORTHOLOGUE AFUA_1G13610)"/>
    <property type="match status" value="1"/>
</dbReference>
<evidence type="ECO:0000256" key="2">
    <source>
        <dbReference type="SAM" id="Phobius"/>
    </source>
</evidence>
<dbReference type="Gene3D" id="1.20.5.100">
    <property type="entry name" value="Cytochrome c1, transmembrane anchor, C-terminal"/>
    <property type="match status" value="1"/>
</dbReference>
<keyword evidence="2" id="KW-1133">Transmembrane helix</keyword>
<dbReference type="RefSeq" id="XP_004992936.1">
    <property type="nucleotide sequence ID" value="XM_004992879.1"/>
</dbReference>
<keyword evidence="2" id="KW-0812">Transmembrane</keyword>
<feature type="region of interest" description="Disordered" evidence="1">
    <location>
        <begin position="119"/>
        <end position="176"/>
    </location>
</feature>
<evidence type="ECO:0000313" key="5">
    <source>
        <dbReference type="Proteomes" id="UP000007799"/>
    </source>
</evidence>
<feature type="chain" id="PRO_5003287390" evidence="3">
    <location>
        <begin position="33"/>
        <end position="218"/>
    </location>
</feature>
<evidence type="ECO:0000313" key="4">
    <source>
        <dbReference type="EMBL" id="EGD74679.1"/>
    </source>
</evidence>
<proteinExistence type="predicted"/>
<dbReference type="InParanoid" id="F2UDI4"/>
<feature type="transmembrane region" description="Helical" evidence="2">
    <location>
        <begin position="181"/>
        <end position="203"/>
    </location>
</feature>
<accession>F2UDI4</accession>
<reference evidence="4" key="1">
    <citation type="submission" date="2009-08" db="EMBL/GenBank/DDBJ databases">
        <title>Annotation of Salpingoeca rosetta.</title>
        <authorList>
            <consortium name="The Broad Institute Genome Sequencing Platform"/>
            <person name="Russ C."/>
            <person name="Cuomo C."/>
            <person name="Burger G."/>
            <person name="Gray M.W."/>
            <person name="Holland P.W.H."/>
            <person name="King N."/>
            <person name="Lang F.B.F."/>
            <person name="Roger A.J."/>
            <person name="Ruiz-Trillo I."/>
            <person name="Young S.K."/>
            <person name="Zeng Q."/>
            <person name="Gargeya S."/>
            <person name="Alvarado L."/>
            <person name="Berlin A."/>
            <person name="Chapman S.B."/>
            <person name="Chen Z."/>
            <person name="Freedman E."/>
            <person name="Gellesch M."/>
            <person name="Goldberg J."/>
            <person name="Griggs A."/>
            <person name="Gujja S."/>
            <person name="Heilman E."/>
            <person name="Heiman D."/>
            <person name="Howarth C."/>
            <person name="Mehta T."/>
            <person name="Neiman D."/>
            <person name="Pearson M."/>
            <person name="Roberts A."/>
            <person name="Saif S."/>
            <person name="Shea T."/>
            <person name="Shenoy N."/>
            <person name="Sisk P."/>
            <person name="Stolte C."/>
            <person name="Sykes S."/>
            <person name="White J."/>
            <person name="Yandava C."/>
            <person name="Haas B."/>
            <person name="Nusbaum C."/>
            <person name="Birren B."/>
        </authorList>
    </citation>
    <scope>NUCLEOTIDE SEQUENCE [LARGE SCALE GENOMIC DNA]</scope>
    <source>
        <strain evidence="4">ATCC 50818</strain>
    </source>
</reference>
<protein>
    <submittedName>
        <fullName evidence="4">Uncharacterized protein</fullName>
    </submittedName>
</protein>